<dbReference type="CDD" id="cd00067">
    <property type="entry name" value="GAL4"/>
    <property type="match status" value="1"/>
</dbReference>
<dbReference type="Gene3D" id="4.10.240.10">
    <property type="entry name" value="Zn(2)-C6 fungal-type DNA-binding domain"/>
    <property type="match status" value="1"/>
</dbReference>
<evidence type="ECO:0000259" key="7">
    <source>
        <dbReference type="PROSITE" id="PS50048"/>
    </source>
</evidence>
<gene>
    <name evidence="8" type="ORF">M409DRAFT_66055</name>
</gene>
<dbReference type="Pfam" id="PF00172">
    <property type="entry name" value="Zn_clus"/>
    <property type="match status" value="1"/>
</dbReference>
<dbReference type="Proteomes" id="UP000799537">
    <property type="component" value="Unassembled WGS sequence"/>
</dbReference>
<sequence>MDESIVVRGQKRTERRAKSKTGCGTCKIRRIKCDESKPSCNKCVSTGRKCDGYESPFRSFIPELGSRGTGQQDDIEQANVGTRAVLPAEVEILSRLFSTKTMFDVNLGCEEESKQVLHASLTQAPLRSAIASLKVLREDLESSLSNSPSSPWRPETNHEGLQQYSKAMTGLAKSLSLPDRTRVPSTLLCCETFISIEQVRGDHVAMAQHIIRGVEIMREYGARPCLTHAGKLVPAHRGPLPLIDVFAVKLFAAPCRFKEQPAVVGAHGGTAATCDDQRLDPENQKQLKNLATNTLVFLNEVRHVQSVEDATQLVSKKANLLKSLNDWLLDLNQIQRQGEPIDKEPLAVLFERVFHQLLRIFTLNALDSSQSQDVQIAAEKRQLLELAGIVSSRVQAYNAGWSAGSVFGGERQTVGV</sequence>
<evidence type="ECO:0000256" key="4">
    <source>
        <dbReference type="ARBA" id="ARBA00023125"/>
    </source>
</evidence>
<dbReference type="InterPro" id="IPR001138">
    <property type="entry name" value="Zn2Cys6_DnaBD"/>
</dbReference>
<dbReference type="PANTHER" id="PTHR36206:SF13">
    <property type="entry name" value="TRANSCRIPTIONAL REGULATORY PROTEIN MOC3"/>
    <property type="match status" value="1"/>
</dbReference>
<evidence type="ECO:0000313" key="9">
    <source>
        <dbReference type="Proteomes" id="UP000799537"/>
    </source>
</evidence>
<reference evidence="8" key="1">
    <citation type="journal article" date="2020" name="Stud. Mycol.">
        <title>101 Dothideomycetes genomes: a test case for predicting lifestyles and emergence of pathogens.</title>
        <authorList>
            <person name="Haridas S."/>
            <person name="Albert R."/>
            <person name="Binder M."/>
            <person name="Bloem J."/>
            <person name="Labutti K."/>
            <person name="Salamov A."/>
            <person name="Andreopoulos B."/>
            <person name="Baker S."/>
            <person name="Barry K."/>
            <person name="Bills G."/>
            <person name="Bluhm B."/>
            <person name="Cannon C."/>
            <person name="Castanera R."/>
            <person name="Culley D."/>
            <person name="Daum C."/>
            <person name="Ezra D."/>
            <person name="Gonzalez J."/>
            <person name="Henrissat B."/>
            <person name="Kuo A."/>
            <person name="Liang C."/>
            <person name="Lipzen A."/>
            <person name="Lutzoni F."/>
            <person name="Magnuson J."/>
            <person name="Mondo S."/>
            <person name="Nolan M."/>
            <person name="Ohm R."/>
            <person name="Pangilinan J."/>
            <person name="Park H.-J."/>
            <person name="Ramirez L."/>
            <person name="Alfaro M."/>
            <person name="Sun H."/>
            <person name="Tritt A."/>
            <person name="Yoshinaga Y."/>
            <person name="Zwiers L.-H."/>
            <person name="Turgeon B."/>
            <person name="Goodwin S."/>
            <person name="Spatafora J."/>
            <person name="Crous P."/>
            <person name="Grigoriev I."/>
        </authorList>
    </citation>
    <scope>NUCLEOTIDE SEQUENCE</scope>
    <source>
        <strain evidence="8">ATCC 36951</strain>
    </source>
</reference>
<dbReference type="GeneID" id="54570042"/>
<evidence type="ECO:0000256" key="3">
    <source>
        <dbReference type="ARBA" id="ARBA00023015"/>
    </source>
</evidence>
<dbReference type="RefSeq" id="XP_033668406.1">
    <property type="nucleotide sequence ID" value="XM_033816770.1"/>
</dbReference>
<evidence type="ECO:0000313" key="8">
    <source>
        <dbReference type="EMBL" id="KAF2167517.1"/>
    </source>
</evidence>
<dbReference type="SUPFAM" id="SSF57701">
    <property type="entry name" value="Zn2/Cys6 DNA-binding domain"/>
    <property type="match status" value="1"/>
</dbReference>
<keyword evidence="6" id="KW-0539">Nucleus</keyword>
<organism evidence="8 9">
    <name type="scientific">Zasmidium cellare ATCC 36951</name>
    <dbReference type="NCBI Taxonomy" id="1080233"/>
    <lineage>
        <taxon>Eukaryota</taxon>
        <taxon>Fungi</taxon>
        <taxon>Dikarya</taxon>
        <taxon>Ascomycota</taxon>
        <taxon>Pezizomycotina</taxon>
        <taxon>Dothideomycetes</taxon>
        <taxon>Dothideomycetidae</taxon>
        <taxon>Mycosphaerellales</taxon>
        <taxon>Mycosphaerellaceae</taxon>
        <taxon>Zasmidium</taxon>
    </lineage>
</organism>
<dbReference type="OrthoDB" id="3172332at2759"/>
<protein>
    <recommendedName>
        <fullName evidence="7">Zn(2)-C6 fungal-type domain-containing protein</fullName>
    </recommendedName>
</protein>
<dbReference type="GO" id="GO:0008270">
    <property type="term" value="F:zinc ion binding"/>
    <property type="evidence" value="ECO:0007669"/>
    <property type="project" value="InterPro"/>
</dbReference>
<dbReference type="GO" id="GO:0000981">
    <property type="term" value="F:DNA-binding transcription factor activity, RNA polymerase II-specific"/>
    <property type="evidence" value="ECO:0007669"/>
    <property type="project" value="InterPro"/>
</dbReference>
<keyword evidence="3" id="KW-0805">Transcription regulation</keyword>
<evidence type="ECO:0000256" key="2">
    <source>
        <dbReference type="ARBA" id="ARBA00022833"/>
    </source>
</evidence>
<dbReference type="PANTHER" id="PTHR36206">
    <property type="entry name" value="ASPERCRYPTIN BIOSYNTHESIS CLUSTER-SPECIFIC TRANSCRIPTION REGULATOR ATNN-RELATED"/>
    <property type="match status" value="1"/>
</dbReference>
<dbReference type="PROSITE" id="PS50048">
    <property type="entry name" value="ZN2_CY6_FUNGAL_2"/>
    <property type="match status" value="1"/>
</dbReference>
<dbReference type="AlphaFoldDB" id="A0A6A6CJV7"/>
<feature type="domain" description="Zn(2)-C6 fungal-type" evidence="7">
    <location>
        <begin position="22"/>
        <end position="50"/>
    </location>
</feature>
<keyword evidence="5" id="KW-0804">Transcription</keyword>
<dbReference type="GO" id="GO:0003677">
    <property type="term" value="F:DNA binding"/>
    <property type="evidence" value="ECO:0007669"/>
    <property type="project" value="UniProtKB-KW"/>
</dbReference>
<dbReference type="InterPro" id="IPR052360">
    <property type="entry name" value="Transcr_Regulatory_Proteins"/>
</dbReference>
<dbReference type="InterPro" id="IPR036864">
    <property type="entry name" value="Zn2-C6_fun-type_DNA-bd_sf"/>
</dbReference>
<evidence type="ECO:0000256" key="1">
    <source>
        <dbReference type="ARBA" id="ARBA00022723"/>
    </source>
</evidence>
<dbReference type="PROSITE" id="PS00463">
    <property type="entry name" value="ZN2_CY6_FUNGAL_1"/>
    <property type="match status" value="1"/>
</dbReference>
<keyword evidence="9" id="KW-1185">Reference proteome</keyword>
<evidence type="ECO:0000256" key="5">
    <source>
        <dbReference type="ARBA" id="ARBA00023163"/>
    </source>
</evidence>
<keyword evidence="1" id="KW-0479">Metal-binding</keyword>
<keyword evidence="2" id="KW-0862">Zinc</keyword>
<evidence type="ECO:0000256" key="6">
    <source>
        <dbReference type="ARBA" id="ARBA00023242"/>
    </source>
</evidence>
<proteinExistence type="predicted"/>
<dbReference type="EMBL" id="ML993593">
    <property type="protein sequence ID" value="KAF2167517.1"/>
    <property type="molecule type" value="Genomic_DNA"/>
</dbReference>
<keyword evidence="4" id="KW-0238">DNA-binding</keyword>
<name>A0A6A6CJV7_ZASCE</name>
<accession>A0A6A6CJV7</accession>
<dbReference type="SMART" id="SM00066">
    <property type="entry name" value="GAL4"/>
    <property type="match status" value="1"/>
</dbReference>